<dbReference type="Proteomes" id="UP000188604">
    <property type="component" value="Chromosome"/>
</dbReference>
<dbReference type="AlphaFoldDB" id="A0A1U9KQT7"/>
<name>A0A1U9KQT7_9PROT</name>
<evidence type="ECO:0000313" key="1">
    <source>
        <dbReference type="EMBL" id="AQS88173.1"/>
    </source>
</evidence>
<evidence type="ECO:0000313" key="2">
    <source>
        <dbReference type="Proteomes" id="UP000188604"/>
    </source>
</evidence>
<sequence>MNAALITAIVQGVVAAAEEVPNIVEVIEEAIAASKSGTGPTNDQIASAVTQAQATNAAIQSS</sequence>
<dbReference type="EMBL" id="CP014691">
    <property type="protein sequence ID" value="AQS88173.1"/>
    <property type="molecule type" value="Genomic_DNA"/>
</dbReference>
<dbReference type="STRING" id="320497.A0U93_09735"/>
<proteinExistence type="predicted"/>
<keyword evidence="2" id="KW-1185">Reference proteome</keyword>
<dbReference type="KEGG" id="nch:A0U93_09735"/>
<gene>
    <name evidence="1" type="ORF">A0U93_09735</name>
</gene>
<reference evidence="1 2" key="1">
    <citation type="submission" date="2016-03" db="EMBL/GenBank/DDBJ databases">
        <title>Acetic acid bacteria sequencing.</title>
        <authorList>
            <person name="Brandt J."/>
            <person name="Jakob F."/>
            <person name="Vogel R.F."/>
        </authorList>
    </citation>
    <scope>NUCLEOTIDE SEQUENCE [LARGE SCALE GENOMIC DNA]</scope>
    <source>
        <strain evidence="1 2">NBRC 101099</strain>
    </source>
</reference>
<organism evidence="1 2">
    <name type="scientific">Neoasaia chiangmaiensis</name>
    <dbReference type="NCBI Taxonomy" id="320497"/>
    <lineage>
        <taxon>Bacteria</taxon>
        <taxon>Pseudomonadati</taxon>
        <taxon>Pseudomonadota</taxon>
        <taxon>Alphaproteobacteria</taxon>
        <taxon>Acetobacterales</taxon>
        <taxon>Acetobacteraceae</taxon>
        <taxon>Neoasaia</taxon>
    </lineage>
</organism>
<protein>
    <submittedName>
        <fullName evidence="1">Uncharacterized protein</fullName>
    </submittedName>
</protein>
<dbReference type="RefSeq" id="WP_077807188.1">
    <property type="nucleotide sequence ID" value="NZ_BJXS01000003.1"/>
</dbReference>
<accession>A0A1U9KQT7</accession>